<dbReference type="PANTHER" id="PTHR13610">
    <property type="entry name" value="METHYLTRANSFERASE DOMAIN-CONTAINING PROTEIN"/>
    <property type="match status" value="1"/>
</dbReference>
<evidence type="ECO:0000256" key="2">
    <source>
        <dbReference type="ARBA" id="ARBA00022679"/>
    </source>
</evidence>
<dbReference type="GO" id="GO:0032259">
    <property type="term" value="P:methylation"/>
    <property type="evidence" value="ECO:0007669"/>
    <property type="project" value="UniProtKB-KW"/>
</dbReference>
<dbReference type="Proteomes" id="UP000028782">
    <property type="component" value="Chromosome"/>
</dbReference>
<keyword evidence="1 5" id="KW-0489">Methyltransferase</keyword>
<gene>
    <name evidence="5" type="ORF">O987_00235</name>
</gene>
<dbReference type="KEGG" id="ctes:O987_00235"/>
<evidence type="ECO:0000256" key="1">
    <source>
        <dbReference type="ARBA" id="ARBA00022603"/>
    </source>
</evidence>
<evidence type="ECO:0000313" key="5">
    <source>
        <dbReference type="EMBL" id="AIJ44248.1"/>
    </source>
</evidence>
<keyword evidence="3" id="KW-0949">S-adenosyl-L-methionine</keyword>
<evidence type="ECO:0000256" key="3">
    <source>
        <dbReference type="ARBA" id="ARBA00022691"/>
    </source>
</evidence>
<protein>
    <submittedName>
        <fullName evidence="5">Type 12 methyltransferase</fullName>
    </submittedName>
</protein>
<accession>A0A076PF04</accession>
<keyword evidence="4" id="KW-0812">Transmembrane</keyword>
<feature type="transmembrane region" description="Helical" evidence="4">
    <location>
        <begin position="20"/>
        <end position="43"/>
    </location>
</feature>
<dbReference type="InterPro" id="IPR029063">
    <property type="entry name" value="SAM-dependent_MTases_sf"/>
</dbReference>
<dbReference type="RefSeq" id="WP_043370390.1">
    <property type="nucleotide sequence ID" value="NZ_CP006704.1"/>
</dbReference>
<dbReference type="InterPro" id="IPR026170">
    <property type="entry name" value="FAM173A/B"/>
</dbReference>
<dbReference type="Gene3D" id="3.40.50.150">
    <property type="entry name" value="Vaccinia Virus protein VP39"/>
    <property type="match status" value="1"/>
</dbReference>
<reference evidence="5 6" key="1">
    <citation type="journal article" date="2014" name="Genome Announc.">
        <title>Complete Genome Sequence of Polychlorinated Biphenyl Degrader Comamonas testosteroni TK102 (NBRC 109938).</title>
        <authorList>
            <person name="Fukuda K."/>
            <person name="Hosoyama A."/>
            <person name="Tsuchikane K."/>
            <person name="Ohji S."/>
            <person name="Yamazoe A."/>
            <person name="Fujita N."/>
            <person name="Shintani M."/>
            <person name="Kimbara K."/>
        </authorList>
    </citation>
    <scope>NUCLEOTIDE SEQUENCE [LARGE SCALE GENOMIC DNA]</scope>
    <source>
        <strain evidence="5">TK102</strain>
    </source>
</reference>
<evidence type="ECO:0000256" key="4">
    <source>
        <dbReference type="SAM" id="Phobius"/>
    </source>
</evidence>
<evidence type="ECO:0000313" key="6">
    <source>
        <dbReference type="Proteomes" id="UP000028782"/>
    </source>
</evidence>
<dbReference type="AlphaFoldDB" id="A0A076PF04"/>
<keyword evidence="4" id="KW-1133">Transmembrane helix</keyword>
<keyword evidence="2 5" id="KW-0808">Transferase</keyword>
<dbReference type="PANTHER" id="PTHR13610:SF9">
    <property type="entry name" value="FI06469P"/>
    <property type="match status" value="1"/>
</dbReference>
<feature type="transmembrane region" description="Helical" evidence="4">
    <location>
        <begin position="55"/>
        <end position="73"/>
    </location>
</feature>
<dbReference type="HOGENOM" id="CLU_089659_0_0_4"/>
<dbReference type="GO" id="GO:0016279">
    <property type="term" value="F:protein-lysine N-methyltransferase activity"/>
    <property type="evidence" value="ECO:0007669"/>
    <property type="project" value="InterPro"/>
</dbReference>
<name>A0A076PF04_COMTE</name>
<organism evidence="5 6">
    <name type="scientific">Comamonas testosteroni TK102</name>
    <dbReference type="NCBI Taxonomy" id="1392005"/>
    <lineage>
        <taxon>Bacteria</taxon>
        <taxon>Pseudomonadati</taxon>
        <taxon>Pseudomonadota</taxon>
        <taxon>Betaproteobacteria</taxon>
        <taxon>Burkholderiales</taxon>
        <taxon>Comamonadaceae</taxon>
        <taxon>Comamonas</taxon>
    </lineage>
</organism>
<sequence>MENKSSFLVWPLPALLTWLLAWVAFFALGHIVVWWLALLLAGAASSAASLWGNSWWRRLLIAAGFPLSFLVLSASQLPAWGWLLPLALLLLIYPLNAWRDAPVFPTPLHALKGLAEVVKLPDQAPVLDAGCGMGDGLRALRSELPQARLQGLEWSWPLVIASALRCPWARVRRGDIWLADWSGYQLVYLFQRPESMGRAAVKAATEMQPGSWLVSLDFQLPGVEATACLQGNSRHKVWIYAMPLDGAERG</sequence>
<dbReference type="EMBL" id="CP006704">
    <property type="protein sequence ID" value="AIJ44248.1"/>
    <property type="molecule type" value="Genomic_DNA"/>
</dbReference>
<keyword evidence="4" id="KW-0472">Membrane</keyword>
<proteinExistence type="predicted"/>
<dbReference type="SUPFAM" id="SSF53335">
    <property type="entry name" value="S-adenosyl-L-methionine-dependent methyltransferases"/>
    <property type="match status" value="1"/>
</dbReference>